<evidence type="ECO:0000313" key="4">
    <source>
        <dbReference type="Proteomes" id="UP000002774"/>
    </source>
</evidence>
<dbReference type="HOGENOM" id="CLU_014976_1_0_10"/>
<sequence length="787" mass="88119">MIIVLLWITGTAAAQKKSSPLHILRSERAHGLKKDGVDVLITYKAVFQQDNAILSSDSAYFYQKANAFDAFGHVLITQGDTLHIYGDKLNYNGNTKVAIMTDNVRMVDKDATLTTNYLTYSTATKIGTYTGGGKLVNKENTLVSKNGWYFTSNRDAYFRYDVVLTTTDAIIKTDTLKYNSGSRIAYFLGPTNIYGKKDKDTLYTENGTYNTQTEQAFFGKNNMWKQKTKSLKGDSLFYDRLIGYGKAVKHVTFFDSEQKIIMKGDLGEHFKIGERTLMTQHPYVVFITEEKVDSTKKDSATVKPVPATNKKPTFTAPKNSMPIVDPAQLNAQLKTIKNVVPLPISDSLQSKAIKAAKTINPKTAAAVMDSVQSKLNKKDKNNKPAVAKALAPITKDTSHIKRDSIFMTADTIETQILTYKDLKALKEVRRIAAERARDTSIKNIPSIVYKKPVKHLDIVPLSIPPDTTVFHRNYFKNVVVKKDTTQLKLAAKPVKKPARAAPKNIVVGIDSVNLTQTVDLSDTARVRILTAAHHAKIFKSDLQAKADSIFFSYSDSVARMYVHPMIWVQGSQLSADTINLQMKHKQLDNLEMYPSSFIVNIEKGDSTHFNQVGGKKMRGFFRNSKLYRMFVFANAETIYFARDSLKVTEMHRTISSKISVGFKNNEPLDIKWFVKPDARYTAIAKVKDDDKVLKGFLWKPQDRPVSKESIIPSESNVPSKKTNGKKVPDKKASAKPGAIPTVKPVLKTGSDSLKVKTDTLQRFKLKADSIKTKKDSVKIKKDTVKIK</sequence>
<feature type="region of interest" description="Disordered" evidence="1">
    <location>
        <begin position="707"/>
        <end position="743"/>
    </location>
</feature>
<dbReference type="Gene3D" id="2.60.450.10">
    <property type="entry name" value="Lipopolysaccharide (LPS) transport protein A like domain"/>
    <property type="match status" value="1"/>
</dbReference>
<dbReference type="eggNOG" id="COG1452">
    <property type="taxonomic scope" value="Bacteria"/>
</dbReference>
<keyword evidence="4" id="KW-1185">Reference proteome</keyword>
<reference evidence="3" key="1">
    <citation type="submission" date="2011-09" db="EMBL/GenBank/DDBJ databases">
        <title>The permanent draft genome of Mucilaginibacter paludis DSM 18603.</title>
        <authorList>
            <consortium name="US DOE Joint Genome Institute (JGI-PGF)"/>
            <person name="Lucas S."/>
            <person name="Han J."/>
            <person name="Lapidus A."/>
            <person name="Bruce D."/>
            <person name="Goodwin L."/>
            <person name="Pitluck S."/>
            <person name="Peters L."/>
            <person name="Kyrpides N."/>
            <person name="Mavromatis K."/>
            <person name="Ivanova N."/>
            <person name="Mikhailova N."/>
            <person name="Held B."/>
            <person name="Detter J.C."/>
            <person name="Tapia R."/>
            <person name="Han C."/>
            <person name="Land M."/>
            <person name="Hauser L."/>
            <person name="Markowitz V."/>
            <person name="Cheng J.-F."/>
            <person name="Hugenholtz P."/>
            <person name="Woyke T."/>
            <person name="Wu D."/>
            <person name="Tindall B."/>
            <person name="Brambilla E."/>
            <person name="Klenk H.-P."/>
            <person name="Eisen J.A."/>
        </authorList>
    </citation>
    <scope>NUCLEOTIDE SEQUENCE [LARGE SCALE GENOMIC DNA]</scope>
    <source>
        <strain evidence="3">DSM 18603</strain>
    </source>
</reference>
<evidence type="ECO:0000259" key="2">
    <source>
        <dbReference type="Pfam" id="PF13100"/>
    </source>
</evidence>
<feature type="region of interest" description="Disordered" evidence="1">
    <location>
        <begin position="298"/>
        <end position="319"/>
    </location>
</feature>
<accession>H1Y4A5</accession>
<dbReference type="AlphaFoldDB" id="H1Y4A5"/>
<gene>
    <name evidence="3" type="ORF">Mucpa_1581</name>
</gene>
<organism evidence="3 4">
    <name type="scientific">Mucilaginibacter paludis DSM 18603</name>
    <dbReference type="NCBI Taxonomy" id="714943"/>
    <lineage>
        <taxon>Bacteria</taxon>
        <taxon>Pseudomonadati</taxon>
        <taxon>Bacteroidota</taxon>
        <taxon>Sphingobacteriia</taxon>
        <taxon>Sphingobacteriales</taxon>
        <taxon>Sphingobacteriaceae</taxon>
        <taxon>Mucilaginibacter</taxon>
    </lineage>
</organism>
<dbReference type="STRING" id="714943.Mucpa_1581"/>
<feature type="compositionally biased region" description="Polar residues" evidence="1">
    <location>
        <begin position="712"/>
        <end position="721"/>
    </location>
</feature>
<feature type="domain" description="Organic solvent tolerance-like N-terminal" evidence="2">
    <location>
        <begin position="28"/>
        <end position="174"/>
    </location>
</feature>
<proteinExistence type="predicted"/>
<protein>
    <submittedName>
        <fullName evidence="3">OstA family protein</fullName>
    </submittedName>
</protein>
<evidence type="ECO:0000313" key="3">
    <source>
        <dbReference type="EMBL" id="EHQ25739.1"/>
    </source>
</evidence>
<dbReference type="Pfam" id="PF13100">
    <property type="entry name" value="OstA_2"/>
    <property type="match status" value="1"/>
</dbReference>
<name>H1Y4A5_9SPHI</name>
<dbReference type="EMBL" id="CM001403">
    <property type="protein sequence ID" value="EHQ25739.1"/>
    <property type="molecule type" value="Genomic_DNA"/>
</dbReference>
<evidence type="ECO:0000256" key="1">
    <source>
        <dbReference type="SAM" id="MobiDB-lite"/>
    </source>
</evidence>
<dbReference type="Proteomes" id="UP000002774">
    <property type="component" value="Chromosome"/>
</dbReference>
<dbReference type="InterPro" id="IPR005653">
    <property type="entry name" value="OstA-like_N"/>
</dbReference>